<feature type="domain" description="Aminotransferase class I/classII large" evidence="10">
    <location>
        <begin position="69"/>
        <end position="314"/>
    </location>
</feature>
<keyword evidence="5" id="KW-0169">Cobalamin biosynthesis</keyword>
<dbReference type="GO" id="GO:0009236">
    <property type="term" value="P:cobalamin biosynthetic process"/>
    <property type="evidence" value="ECO:0007669"/>
    <property type="project" value="UniProtKB-UniPathway"/>
</dbReference>
<dbReference type="PROSITE" id="PS00105">
    <property type="entry name" value="AA_TRANSFER_CLASS_1"/>
    <property type="match status" value="1"/>
</dbReference>
<proteinExistence type="predicted"/>
<evidence type="ECO:0000256" key="9">
    <source>
        <dbReference type="ARBA" id="ARBA00048531"/>
    </source>
</evidence>
<dbReference type="InterPro" id="IPR015421">
    <property type="entry name" value="PyrdxlP-dep_Trfase_major"/>
</dbReference>
<evidence type="ECO:0000313" key="12">
    <source>
        <dbReference type="Proteomes" id="UP000033220"/>
    </source>
</evidence>
<dbReference type="eggNOG" id="COG0079">
    <property type="taxonomic scope" value="Bacteria"/>
</dbReference>
<evidence type="ECO:0000256" key="2">
    <source>
        <dbReference type="ARBA" id="ARBA00003444"/>
    </source>
</evidence>
<dbReference type="OrthoDB" id="9799304at2"/>
<evidence type="ECO:0000313" key="11">
    <source>
        <dbReference type="EMBL" id="CCG08667.1"/>
    </source>
</evidence>
<dbReference type="GO" id="GO:0008483">
    <property type="term" value="F:transaminase activity"/>
    <property type="evidence" value="ECO:0007669"/>
    <property type="project" value="UniProtKB-KW"/>
</dbReference>
<dbReference type="HOGENOM" id="CLU_017584_3_4_5"/>
<dbReference type="EC" id="4.1.1.81" evidence="4"/>
<evidence type="ECO:0000256" key="8">
    <source>
        <dbReference type="ARBA" id="ARBA00029996"/>
    </source>
</evidence>
<sequence length="332" mass="35009">MSCSSLFWHGGAVDVAAQLFGREADWLDLSTGIAPVPYPVPPLAPEVWTRLPLARWGEAFVAVVRATHGVDPQAGIVPVAGEQAALQTLPFCQAPPGPVVVPAPGYGGHAEAWAGAGRTIEAVADPVSRAGQGGVVVVINPNNPTGQTWDPARILAAAERQARAGGWLVVDEAFAEVTPEVSVVSHAGRPGLVVLRSFGKFFGLPGARLGWVAADPAISAALGQRLGPWAVSGPALAVGTRAEADQRWRQRQRLRLQRRAARLDAILADAGLTVIGGTSLFRTVRHPDAGQVFERLGRAGILVRAFRDPADLLRFGLPPTPADEKRLRRALS</sequence>
<dbReference type="CDD" id="cd00609">
    <property type="entry name" value="AAT_like"/>
    <property type="match status" value="1"/>
</dbReference>
<dbReference type="InterPro" id="IPR015422">
    <property type="entry name" value="PyrdxlP-dep_Trfase_small"/>
</dbReference>
<dbReference type="Gene3D" id="3.40.640.10">
    <property type="entry name" value="Type I PLP-dependent aspartate aminotransferase-like (Major domain)"/>
    <property type="match status" value="1"/>
</dbReference>
<keyword evidence="12" id="KW-1185">Reference proteome</keyword>
<keyword evidence="11" id="KW-0032">Aminotransferase</keyword>
<keyword evidence="6" id="KW-0663">Pyridoxal phosphate</keyword>
<evidence type="ECO:0000259" key="10">
    <source>
        <dbReference type="Pfam" id="PF00155"/>
    </source>
</evidence>
<dbReference type="KEGG" id="rpm:RSPPHO_02041"/>
<evidence type="ECO:0000256" key="4">
    <source>
        <dbReference type="ARBA" id="ARBA00012285"/>
    </source>
</evidence>
<name>H6SL02_PARPM</name>
<keyword evidence="7" id="KW-0456">Lyase</keyword>
<dbReference type="InterPro" id="IPR004839">
    <property type="entry name" value="Aminotransferase_I/II_large"/>
</dbReference>
<comment type="function">
    <text evidence="2">Decarboxylates L-threonine-O-3-phosphate to yield (R)-1-amino-2-propanol O-2-phosphate, the precursor for the linkage between the nucleotide loop and the corrin ring in cobalamin.</text>
</comment>
<dbReference type="SUPFAM" id="SSF53383">
    <property type="entry name" value="PLP-dependent transferases"/>
    <property type="match status" value="1"/>
</dbReference>
<comment type="cofactor">
    <cofactor evidence="1">
        <name>pyridoxal 5'-phosphate</name>
        <dbReference type="ChEBI" id="CHEBI:597326"/>
    </cofactor>
</comment>
<evidence type="ECO:0000256" key="3">
    <source>
        <dbReference type="ARBA" id="ARBA00004953"/>
    </source>
</evidence>
<dbReference type="InterPro" id="IPR015424">
    <property type="entry name" value="PyrdxlP-dep_Trfase"/>
</dbReference>
<evidence type="ECO:0000256" key="7">
    <source>
        <dbReference type="ARBA" id="ARBA00023239"/>
    </source>
</evidence>
<keyword evidence="11" id="KW-0808">Transferase</keyword>
<evidence type="ECO:0000256" key="1">
    <source>
        <dbReference type="ARBA" id="ARBA00001933"/>
    </source>
</evidence>
<dbReference type="PATRIC" id="fig|1150469.3.peg.2295"/>
<gene>
    <name evidence="11" type="ORF">RSPPHO_02041</name>
</gene>
<dbReference type="PANTHER" id="PTHR42885:SF1">
    <property type="entry name" value="THREONINE-PHOSPHATE DECARBOXYLASE"/>
    <property type="match status" value="1"/>
</dbReference>
<dbReference type="GO" id="GO:0030170">
    <property type="term" value="F:pyridoxal phosphate binding"/>
    <property type="evidence" value="ECO:0007669"/>
    <property type="project" value="InterPro"/>
</dbReference>
<dbReference type="EMBL" id="HE663493">
    <property type="protein sequence ID" value="CCG08667.1"/>
    <property type="molecule type" value="Genomic_DNA"/>
</dbReference>
<dbReference type="UniPathway" id="UPA00148"/>
<comment type="catalytic activity">
    <reaction evidence="9">
        <text>O-phospho-L-threonine + H(+) = (R)-1-aminopropan-2-yl phosphate + CO2</text>
        <dbReference type="Rhea" id="RHEA:11492"/>
        <dbReference type="ChEBI" id="CHEBI:15378"/>
        <dbReference type="ChEBI" id="CHEBI:16526"/>
        <dbReference type="ChEBI" id="CHEBI:58563"/>
        <dbReference type="ChEBI" id="CHEBI:58675"/>
        <dbReference type="EC" id="4.1.1.81"/>
    </reaction>
</comment>
<reference evidence="11 12" key="1">
    <citation type="submission" date="2012-02" db="EMBL/GenBank/DDBJ databases">
        <title>Shotgun genome sequence of Phaeospirillum photometricum DSM 122.</title>
        <authorList>
            <person name="Duquesne K."/>
            <person name="Sturgis J."/>
        </authorList>
    </citation>
    <scope>NUCLEOTIDE SEQUENCE [LARGE SCALE GENOMIC DNA]</scope>
    <source>
        <strain evidence="12">DSM122</strain>
    </source>
</reference>
<dbReference type="NCBIfam" id="TIGR01140">
    <property type="entry name" value="L_thr_O3P_dcar"/>
    <property type="match status" value="1"/>
</dbReference>
<dbReference type="RefSeq" id="WP_014415301.1">
    <property type="nucleotide sequence ID" value="NC_017059.1"/>
</dbReference>
<dbReference type="GO" id="GO:0048472">
    <property type="term" value="F:threonine-phosphate decarboxylase activity"/>
    <property type="evidence" value="ECO:0007669"/>
    <property type="project" value="UniProtKB-EC"/>
</dbReference>
<accession>H6SL02</accession>
<dbReference type="Proteomes" id="UP000033220">
    <property type="component" value="Chromosome DSM 122"/>
</dbReference>
<evidence type="ECO:0000256" key="5">
    <source>
        <dbReference type="ARBA" id="ARBA00022573"/>
    </source>
</evidence>
<dbReference type="InterPro" id="IPR004838">
    <property type="entry name" value="NHTrfase_class1_PyrdxlP-BS"/>
</dbReference>
<dbReference type="InterPro" id="IPR005860">
    <property type="entry name" value="CobD"/>
</dbReference>
<dbReference type="Gene3D" id="3.90.1150.10">
    <property type="entry name" value="Aspartate Aminotransferase, domain 1"/>
    <property type="match status" value="1"/>
</dbReference>
<dbReference type="STRING" id="1150469.RSPPHO_02041"/>
<organism evidence="11 12">
    <name type="scientific">Pararhodospirillum photometricum DSM 122</name>
    <dbReference type="NCBI Taxonomy" id="1150469"/>
    <lineage>
        <taxon>Bacteria</taxon>
        <taxon>Pseudomonadati</taxon>
        <taxon>Pseudomonadota</taxon>
        <taxon>Alphaproteobacteria</taxon>
        <taxon>Rhodospirillales</taxon>
        <taxon>Rhodospirillaceae</taxon>
        <taxon>Pararhodospirillum</taxon>
    </lineage>
</organism>
<evidence type="ECO:0000256" key="6">
    <source>
        <dbReference type="ARBA" id="ARBA00022898"/>
    </source>
</evidence>
<dbReference type="PANTHER" id="PTHR42885">
    <property type="entry name" value="HISTIDINOL-PHOSPHATE AMINOTRANSFERASE-RELATED"/>
    <property type="match status" value="1"/>
</dbReference>
<dbReference type="AlphaFoldDB" id="H6SL02"/>
<protein>
    <recommendedName>
        <fullName evidence="4">threonine-phosphate decarboxylase</fullName>
        <ecNumber evidence="4">4.1.1.81</ecNumber>
    </recommendedName>
    <alternativeName>
        <fullName evidence="8">L-threonine-O-3-phosphate decarboxylase</fullName>
    </alternativeName>
</protein>
<dbReference type="Pfam" id="PF00155">
    <property type="entry name" value="Aminotran_1_2"/>
    <property type="match status" value="1"/>
</dbReference>
<comment type="pathway">
    <text evidence="3">Cofactor biosynthesis; adenosylcobalamin biosynthesis.</text>
</comment>